<dbReference type="STRING" id="43928.SAMN05443636_2028"/>
<gene>
    <name evidence="2" type="ORF">SAMN05443636_2028</name>
</gene>
<sequence length="67" mass="7305">MDFESRIATGIVGWVSDNAALPTFIPFKRGLDWCTGERLPRSSLRASVRSGSSPDSRPVVGYAGSYR</sequence>
<evidence type="ECO:0000256" key="1">
    <source>
        <dbReference type="SAM" id="MobiDB-lite"/>
    </source>
</evidence>
<evidence type="ECO:0000313" key="2">
    <source>
        <dbReference type="EMBL" id="SHH20556.1"/>
    </source>
</evidence>
<keyword evidence="3" id="KW-1185">Reference proteome</keyword>
<feature type="region of interest" description="Disordered" evidence="1">
    <location>
        <begin position="44"/>
        <end position="67"/>
    </location>
</feature>
<dbReference type="Proteomes" id="UP000184357">
    <property type="component" value="Unassembled WGS sequence"/>
</dbReference>
<evidence type="ECO:0000313" key="3">
    <source>
        <dbReference type="Proteomes" id="UP000184357"/>
    </source>
</evidence>
<accession>A0A1M5R381</accession>
<reference evidence="2 3" key="1">
    <citation type="submission" date="2016-11" db="EMBL/GenBank/DDBJ databases">
        <authorList>
            <person name="Jaros S."/>
            <person name="Januszkiewicz K."/>
            <person name="Wedrychowicz H."/>
        </authorList>
    </citation>
    <scope>NUCLEOTIDE SEQUENCE [LARGE SCALE GENOMIC DNA]</scope>
    <source>
        <strain evidence="2 3">DSM 9297</strain>
    </source>
</reference>
<protein>
    <submittedName>
        <fullName evidence="2">Uncharacterized protein</fullName>
    </submittedName>
</protein>
<dbReference type="EMBL" id="FQWV01000005">
    <property type="protein sequence ID" value="SHH20556.1"/>
    <property type="molecule type" value="Genomic_DNA"/>
</dbReference>
<feature type="compositionally biased region" description="Low complexity" evidence="1">
    <location>
        <begin position="44"/>
        <end position="53"/>
    </location>
</feature>
<dbReference type="AlphaFoldDB" id="A0A1M5R381"/>
<organism evidence="2 3">
    <name type="scientific">Halobaculum gomorrense</name>
    <dbReference type="NCBI Taxonomy" id="43928"/>
    <lineage>
        <taxon>Archaea</taxon>
        <taxon>Methanobacteriati</taxon>
        <taxon>Methanobacteriota</taxon>
        <taxon>Stenosarchaea group</taxon>
        <taxon>Halobacteria</taxon>
        <taxon>Halobacteriales</taxon>
        <taxon>Haloferacaceae</taxon>
        <taxon>Halobaculum</taxon>
    </lineage>
</organism>
<proteinExistence type="predicted"/>
<name>A0A1M5R381_9EURY</name>